<evidence type="ECO:0000313" key="3">
    <source>
        <dbReference type="Proteomes" id="UP000646053"/>
    </source>
</evidence>
<sequence>MDTFVFILKVFLPSLALSIAIKYLAPSFQIAPTSTHALIAVITPSIVIAIALLAQSRIK</sequence>
<dbReference type="RefSeq" id="WP_162423972.1">
    <property type="nucleotide sequence ID" value="NZ_WVIE01000016.1"/>
</dbReference>
<organism evidence="2 3">
    <name type="scientific">Myxacorys almedinensis A</name>
    <dbReference type="NCBI Taxonomy" id="2690445"/>
    <lineage>
        <taxon>Bacteria</taxon>
        <taxon>Bacillati</taxon>
        <taxon>Cyanobacteriota</taxon>
        <taxon>Cyanophyceae</taxon>
        <taxon>Leptolyngbyales</taxon>
        <taxon>Leptolyngbyaceae</taxon>
        <taxon>Myxacorys</taxon>
        <taxon>Myxacorys almedinensis</taxon>
    </lineage>
</organism>
<evidence type="ECO:0000313" key="2">
    <source>
        <dbReference type="EMBL" id="NDJ18446.1"/>
    </source>
</evidence>
<keyword evidence="3" id="KW-1185">Reference proteome</keyword>
<keyword evidence="1" id="KW-0812">Transmembrane</keyword>
<dbReference type="AlphaFoldDB" id="A0A8J7Z5V3"/>
<keyword evidence="1" id="KW-1133">Transmembrane helix</keyword>
<name>A0A8J7Z5V3_9CYAN</name>
<feature type="transmembrane region" description="Helical" evidence="1">
    <location>
        <begin position="36"/>
        <end position="54"/>
    </location>
</feature>
<evidence type="ECO:0000256" key="1">
    <source>
        <dbReference type="SAM" id="Phobius"/>
    </source>
</evidence>
<keyword evidence="1" id="KW-0472">Membrane</keyword>
<gene>
    <name evidence="2" type="ORF">GS601_14275</name>
</gene>
<protein>
    <submittedName>
        <fullName evidence="2">Uncharacterized protein</fullName>
    </submittedName>
</protein>
<dbReference type="Proteomes" id="UP000646053">
    <property type="component" value="Unassembled WGS sequence"/>
</dbReference>
<proteinExistence type="predicted"/>
<reference evidence="2" key="1">
    <citation type="submission" date="2019-12" db="EMBL/GenBank/DDBJ databases">
        <title>High-Quality draft genome sequences of three cyanobacteria isolated from the limestone walls of the Old Cathedral of Coimbra.</title>
        <authorList>
            <person name="Tiago I."/>
            <person name="Soares F."/>
            <person name="Portugal A."/>
        </authorList>
    </citation>
    <scope>NUCLEOTIDE SEQUENCE</scope>
    <source>
        <strain evidence="2">A</strain>
    </source>
</reference>
<dbReference type="EMBL" id="WVIE01000016">
    <property type="protein sequence ID" value="NDJ18446.1"/>
    <property type="molecule type" value="Genomic_DNA"/>
</dbReference>
<accession>A0A8J7Z5V3</accession>
<comment type="caution">
    <text evidence="2">The sequence shown here is derived from an EMBL/GenBank/DDBJ whole genome shotgun (WGS) entry which is preliminary data.</text>
</comment>